<dbReference type="EMBL" id="VSSQ01063237">
    <property type="protein sequence ID" value="MPN16303.1"/>
    <property type="molecule type" value="Genomic_DNA"/>
</dbReference>
<reference evidence="1" key="1">
    <citation type="submission" date="2019-08" db="EMBL/GenBank/DDBJ databases">
        <authorList>
            <person name="Kucharzyk K."/>
            <person name="Murdoch R.W."/>
            <person name="Higgins S."/>
            <person name="Loffler F."/>
        </authorList>
    </citation>
    <scope>NUCLEOTIDE SEQUENCE</scope>
</reference>
<dbReference type="AlphaFoldDB" id="A0A645FWG7"/>
<accession>A0A645FWG7</accession>
<comment type="caution">
    <text evidence="1">The sequence shown here is derived from an EMBL/GenBank/DDBJ whole genome shotgun (WGS) entry which is preliminary data.</text>
</comment>
<organism evidence="1">
    <name type="scientific">bioreactor metagenome</name>
    <dbReference type="NCBI Taxonomy" id="1076179"/>
    <lineage>
        <taxon>unclassified sequences</taxon>
        <taxon>metagenomes</taxon>
        <taxon>ecological metagenomes</taxon>
    </lineage>
</organism>
<sequence>MDMLLQQLSLMSKDDVISVLMVHACNKVVKTYCAGVLQMYFTEKKTNRIAMSWSGLDFKNFEEAEDKLNQPYDEAYISAFTFGNESYFAEHNEKLNSDDAAQIFGLVFGALFKMNALQDENVTSE</sequence>
<gene>
    <name evidence="1" type="ORF">SDC9_163642</name>
</gene>
<name>A0A645FWG7_9ZZZZ</name>
<proteinExistence type="predicted"/>
<evidence type="ECO:0000313" key="1">
    <source>
        <dbReference type="EMBL" id="MPN16303.1"/>
    </source>
</evidence>
<protein>
    <submittedName>
        <fullName evidence="1">Uncharacterized protein</fullName>
    </submittedName>
</protein>